<dbReference type="InterPro" id="IPR041382">
    <property type="entry name" value="SH3_16"/>
</dbReference>
<evidence type="ECO:0000256" key="4">
    <source>
        <dbReference type="ARBA" id="ARBA00022807"/>
    </source>
</evidence>
<dbReference type="AlphaFoldDB" id="A0A923DW84"/>
<evidence type="ECO:0000256" key="2">
    <source>
        <dbReference type="ARBA" id="ARBA00022670"/>
    </source>
</evidence>
<name>A0A923DW84_9SPHI</name>
<sequence>MKNFYLAIILSFCFFGVKGQSDTSVYRSAAIEVQKKYAPDKRSVYFNMHIRGDSVRLESTSETALLEFEKVKPTMQNIKFASVLLPAKSLNGLVYGVTNISVGNNRSNPVHGAELMTQMLLGTPVEIFKKQGGFYLVKTPDGYFAWTDGGALTAMNEQTFKDWQKADKIIFIADYGHAFSKADVNSIRVSDLVSGNILQVLGEENSFYKVSFPDKRIAFIPKAQAGVYKQWLKKPNPNATAVLATAQTLLGVPYLWGGTSIKGVDCSGFTKTAYFLNGIIIPRDASQQALVGDVVDVLEHDTISVAKCLANLQPGDLLFFSAAKRRGINGGKVTHTAIYMGNGEFIQSAGMVKINSLVPTATNYDGGQASTLVGARRILTAIGKPEITRVDHHEWYGKN</sequence>
<comment type="similarity">
    <text evidence="1">Belongs to the peptidase C40 family.</text>
</comment>
<evidence type="ECO:0000256" key="3">
    <source>
        <dbReference type="ARBA" id="ARBA00022801"/>
    </source>
</evidence>
<dbReference type="RefSeq" id="WP_182920902.1">
    <property type="nucleotide sequence ID" value="NZ_WNXD01000001.1"/>
</dbReference>
<proteinExistence type="inferred from homology"/>
<evidence type="ECO:0000259" key="5">
    <source>
        <dbReference type="PROSITE" id="PS51935"/>
    </source>
</evidence>
<accession>A0A923DW84</accession>
<organism evidence="6 7">
    <name type="scientific">Pedobacter planticolens</name>
    <dbReference type="NCBI Taxonomy" id="2679964"/>
    <lineage>
        <taxon>Bacteria</taxon>
        <taxon>Pseudomonadati</taxon>
        <taxon>Bacteroidota</taxon>
        <taxon>Sphingobacteriia</taxon>
        <taxon>Sphingobacteriales</taxon>
        <taxon>Sphingobacteriaceae</taxon>
        <taxon>Pedobacter</taxon>
    </lineage>
</organism>
<keyword evidence="3" id="KW-0378">Hydrolase</keyword>
<dbReference type="InterPro" id="IPR051202">
    <property type="entry name" value="Peptidase_C40"/>
</dbReference>
<dbReference type="PANTHER" id="PTHR47053">
    <property type="entry name" value="MUREIN DD-ENDOPEPTIDASE MEPH-RELATED"/>
    <property type="match status" value="1"/>
</dbReference>
<keyword evidence="4" id="KW-0788">Thiol protease</keyword>
<evidence type="ECO:0000313" key="6">
    <source>
        <dbReference type="EMBL" id="MBB2144206.1"/>
    </source>
</evidence>
<dbReference type="PROSITE" id="PS51935">
    <property type="entry name" value="NLPC_P60"/>
    <property type="match status" value="1"/>
</dbReference>
<dbReference type="Pfam" id="PF18348">
    <property type="entry name" value="SH3_16"/>
    <property type="match status" value="1"/>
</dbReference>
<feature type="domain" description="NlpC/P60" evidence="5">
    <location>
        <begin position="236"/>
        <end position="379"/>
    </location>
</feature>
<dbReference type="InterPro" id="IPR000064">
    <property type="entry name" value="NLP_P60_dom"/>
</dbReference>
<gene>
    <name evidence="6" type="ORF">GM921_01800</name>
</gene>
<dbReference type="Gene3D" id="3.90.1720.10">
    <property type="entry name" value="endopeptidase domain like (from Nostoc punctiforme)"/>
    <property type="match status" value="1"/>
</dbReference>
<dbReference type="EMBL" id="WNXD01000001">
    <property type="protein sequence ID" value="MBB2144206.1"/>
    <property type="molecule type" value="Genomic_DNA"/>
</dbReference>
<dbReference type="GO" id="GO:0006508">
    <property type="term" value="P:proteolysis"/>
    <property type="evidence" value="ECO:0007669"/>
    <property type="project" value="UniProtKB-KW"/>
</dbReference>
<reference evidence="6" key="1">
    <citation type="submission" date="2019-11" db="EMBL/GenBank/DDBJ databases">
        <title>Description of Pedobacter sp. LMG 31464T.</title>
        <authorList>
            <person name="Carlier A."/>
            <person name="Qi S."/>
            <person name="Vandamme P."/>
        </authorList>
    </citation>
    <scope>NUCLEOTIDE SEQUENCE</scope>
    <source>
        <strain evidence="6">LMG 31464</strain>
    </source>
</reference>
<dbReference type="Proteomes" id="UP000601055">
    <property type="component" value="Unassembled WGS sequence"/>
</dbReference>
<keyword evidence="2" id="KW-0645">Protease</keyword>
<dbReference type="SUPFAM" id="SSF54001">
    <property type="entry name" value="Cysteine proteinases"/>
    <property type="match status" value="1"/>
</dbReference>
<dbReference type="GO" id="GO:0008234">
    <property type="term" value="F:cysteine-type peptidase activity"/>
    <property type="evidence" value="ECO:0007669"/>
    <property type="project" value="UniProtKB-KW"/>
</dbReference>
<evidence type="ECO:0000256" key="1">
    <source>
        <dbReference type="ARBA" id="ARBA00007074"/>
    </source>
</evidence>
<protein>
    <submittedName>
        <fullName evidence="6">SH3 domain-containing protein</fullName>
    </submittedName>
</protein>
<dbReference type="Pfam" id="PF00877">
    <property type="entry name" value="NLPC_P60"/>
    <property type="match status" value="1"/>
</dbReference>
<keyword evidence="7" id="KW-1185">Reference proteome</keyword>
<comment type="caution">
    <text evidence="6">The sequence shown here is derived from an EMBL/GenBank/DDBJ whole genome shotgun (WGS) entry which is preliminary data.</text>
</comment>
<dbReference type="Gene3D" id="2.30.30.40">
    <property type="entry name" value="SH3 Domains"/>
    <property type="match status" value="2"/>
</dbReference>
<dbReference type="InterPro" id="IPR038765">
    <property type="entry name" value="Papain-like_cys_pep_sf"/>
</dbReference>
<dbReference type="PANTHER" id="PTHR47053:SF1">
    <property type="entry name" value="MUREIN DD-ENDOPEPTIDASE MEPH-RELATED"/>
    <property type="match status" value="1"/>
</dbReference>
<evidence type="ECO:0000313" key="7">
    <source>
        <dbReference type="Proteomes" id="UP000601055"/>
    </source>
</evidence>